<dbReference type="STRING" id="1993.SAMN04489713_114197"/>
<sequence length="295" mass="30540">MARRKERAAPPAPGEHTGQGAAGQGMSGQGMSGQGMAGQAGGMATPGAATAAPGRGVDEPGEHAFWEDRTRIFLQPIAAPSILGLFGLATATMMVGAWEAEWYGGPLTPLILWPLVLFAGIAQILAGMWAYRARDGIATAIHGMWGAFWTAWGLLFALVSVGAFPAALAPVPGNPSEGFAFWYIALAAITGLCALAALAENLVLAVLLACLSAAAGFTAGGFWAPSDWASDVGGWLFVVTAVLALYAAAAMMMENTFGRTILPLFRVRGAAEARGRRAARPLQYRQGQPGVKIGQ</sequence>
<dbReference type="GO" id="GO:0015123">
    <property type="term" value="F:acetate transmembrane transporter activity"/>
    <property type="evidence" value="ECO:0007669"/>
    <property type="project" value="TreeGrafter"/>
</dbReference>
<dbReference type="PANTHER" id="PTHR31123">
    <property type="entry name" value="ACCUMULATION OF DYADS PROTEIN 2-RELATED"/>
    <property type="match status" value="1"/>
</dbReference>
<evidence type="ECO:0000256" key="7">
    <source>
        <dbReference type="SAM" id="Phobius"/>
    </source>
</evidence>
<comment type="similarity">
    <text evidence="2">Belongs to the acetate uptake transporter (AceTr) (TC 2.A.96) family.</text>
</comment>
<proteinExistence type="inferred from homology"/>
<feature type="transmembrane region" description="Helical" evidence="7">
    <location>
        <begin position="232"/>
        <end position="253"/>
    </location>
</feature>
<feature type="transmembrane region" description="Helical" evidence="7">
    <location>
        <begin position="143"/>
        <end position="168"/>
    </location>
</feature>
<organism evidence="8 9">
    <name type="scientific">Actinomadura madurae</name>
    <dbReference type="NCBI Taxonomy" id="1993"/>
    <lineage>
        <taxon>Bacteria</taxon>
        <taxon>Bacillati</taxon>
        <taxon>Actinomycetota</taxon>
        <taxon>Actinomycetes</taxon>
        <taxon>Streptosporangiales</taxon>
        <taxon>Thermomonosporaceae</taxon>
        <taxon>Actinomadura</taxon>
    </lineage>
</organism>
<feature type="compositionally biased region" description="Low complexity" evidence="6">
    <location>
        <begin position="42"/>
        <end position="54"/>
    </location>
</feature>
<evidence type="ECO:0000256" key="1">
    <source>
        <dbReference type="ARBA" id="ARBA00004141"/>
    </source>
</evidence>
<feature type="transmembrane region" description="Helical" evidence="7">
    <location>
        <begin position="180"/>
        <end position="199"/>
    </location>
</feature>
<dbReference type="EMBL" id="FOVH01000014">
    <property type="protein sequence ID" value="SFP47562.1"/>
    <property type="molecule type" value="Genomic_DNA"/>
</dbReference>
<dbReference type="InParanoid" id="A0A1I5QMW9"/>
<evidence type="ECO:0008006" key="10">
    <source>
        <dbReference type="Google" id="ProtNLM"/>
    </source>
</evidence>
<keyword evidence="9" id="KW-1185">Reference proteome</keyword>
<feature type="transmembrane region" description="Helical" evidence="7">
    <location>
        <begin position="77"/>
        <end position="98"/>
    </location>
</feature>
<feature type="transmembrane region" description="Helical" evidence="7">
    <location>
        <begin position="110"/>
        <end position="131"/>
    </location>
</feature>
<evidence type="ECO:0000256" key="4">
    <source>
        <dbReference type="ARBA" id="ARBA00022989"/>
    </source>
</evidence>
<dbReference type="GO" id="GO:0005886">
    <property type="term" value="C:plasma membrane"/>
    <property type="evidence" value="ECO:0007669"/>
    <property type="project" value="TreeGrafter"/>
</dbReference>
<keyword evidence="5 7" id="KW-0472">Membrane</keyword>
<feature type="compositionally biased region" description="Gly residues" evidence="6">
    <location>
        <begin position="20"/>
        <end position="41"/>
    </location>
</feature>
<dbReference type="Proteomes" id="UP000183413">
    <property type="component" value="Unassembled WGS sequence"/>
</dbReference>
<accession>A0A1I5QMW9</accession>
<reference evidence="8 9" key="1">
    <citation type="submission" date="2016-10" db="EMBL/GenBank/DDBJ databases">
        <authorList>
            <person name="de Groot N.N."/>
        </authorList>
    </citation>
    <scope>NUCLEOTIDE SEQUENCE [LARGE SCALE GENOMIC DNA]</scope>
    <source>
        <strain evidence="8 9">DSM 43067</strain>
    </source>
</reference>
<evidence type="ECO:0000313" key="9">
    <source>
        <dbReference type="Proteomes" id="UP000183413"/>
    </source>
</evidence>
<dbReference type="eggNOG" id="COG1584">
    <property type="taxonomic scope" value="Bacteria"/>
</dbReference>
<evidence type="ECO:0000256" key="2">
    <source>
        <dbReference type="ARBA" id="ARBA00005587"/>
    </source>
</evidence>
<dbReference type="RefSeq" id="WP_177287844.1">
    <property type="nucleotide sequence ID" value="NZ_FOVH01000014.1"/>
</dbReference>
<dbReference type="InterPro" id="IPR000791">
    <property type="entry name" value="Gpr1/Fun34/SatP-like"/>
</dbReference>
<keyword evidence="3 7" id="KW-0812">Transmembrane</keyword>
<protein>
    <recommendedName>
        <fullName evidence="10">Succinate-acetate transporter protein</fullName>
    </recommendedName>
</protein>
<gene>
    <name evidence="8" type="ORF">SAMN04489713_114197</name>
</gene>
<comment type="subcellular location">
    <subcellularLocation>
        <location evidence="1">Membrane</location>
        <topology evidence="1">Multi-pass membrane protein</topology>
    </subcellularLocation>
</comment>
<evidence type="ECO:0000256" key="3">
    <source>
        <dbReference type="ARBA" id="ARBA00022692"/>
    </source>
</evidence>
<dbReference type="InterPro" id="IPR051633">
    <property type="entry name" value="AceTr"/>
</dbReference>
<dbReference type="Pfam" id="PF01184">
    <property type="entry name" value="Gpr1_Fun34_YaaH"/>
    <property type="match status" value="1"/>
</dbReference>
<evidence type="ECO:0000313" key="8">
    <source>
        <dbReference type="EMBL" id="SFP47562.1"/>
    </source>
</evidence>
<keyword evidence="4 7" id="KW-1133">Transmembrane helix</keyword>
<feature type="transmembrane region" description="Helical" evidence="7">
    <location>
        <begin position="206"/>
        <end position="226"/>
    </location>
</feature>
<evidence type="ECO:0000256" key="5">
    <source>
        <dbReference type="ARBA" id="ARBA00023136"/>
    </source>
</evidence>
<feature type="region of interest" description="Disordered" evidence="6">
    <location>
        <begin position="1"/>
        <end position="61"/>
    </location>
</feature>
<dbReference type="AlphaFoldDB" id="A0A1I5QMW9"/>
<name>A0A1I5QMW9_9ACTN</name>
<dbReference type="PANTHER" id="PTHR31123:SF1">
    <property type="entry name" value="ACCUMULATION OF DYADS PROTEIN 2-RELATED"/>
    <property type="match status" value="1"/>
</dbReference>
<evidence type="ECO:0000256" key="6">
    <source>
        <dbReference type="SAM" id="MobiDB-lite"/>
    </source>
</evidence>